<dbReference type="Proteomes" id="UP000031408">
    <property type="component" value="Unassembled WGS sequence"/>
</dbReference>
<dbReference type="RefSeq" id="WP_039140309.1">
    <property type="nucleotide sequence ID" value="NZ_JSVC01000014.1"/>
</dbReference>
<dbReference type="AlphaFoldDB" id="A0A0C1L3Q2"/>
<protein>
    <submittedName>
        <fullName evidence="5">AraC family transcriptional regulator</fullName>
    </submittedName>
</protein>
<evidence type="ECO:0000259" key="4">
    <source>
        <dbReference type="PROSITE" id="PS01124"/>
    </source>
</evidence>
<dbReference type="PRINTS" id="PR00032">
    <property type="entry name" value="HTHARAC"/>
</dbReference>
<dbReference type="OrthoDB" id="644686at2"/>
<feature type="domain" description="HTH araC/xylS-type" evidence="4">
    <location>
        <begin position="201"/>
        <end position="302"/>
    </location>
</feature>
<evidence type="ECO:0000313" key="6">
    <source>
        <dbReference type="Proteomes" id="UP000031408"/>
    </source>
</evidence>
<dbReference type="InterPro" id="IPR020449">
    <property type="entry name" value="Tscrpt_reg_AraC-type_HTH"/>
</dbReference>
<dbReference type="STRING" id="1349421.OI18_12705"/>
<proteinExistence type="predicted"/>
<dbReference type="SUPFAM" id="SSF46689">
    <property type="entry name" value="Homeodomain-like"/>
    <property type="match status" value="1"/>
</dbReference>
<keyword evidence="1" id="KW-0805">Transcription regulation</keyword>
<evidence type="ECO:0000256" key="1">
    <source>
        <dbReference type="ARBA" id="ARBA00023015"/>
    </source>
</evidence>
<dbReference type="SMART" id="SM00342">
    <property type="entry name" value="HTH_ARAC"/>
    <property type="match status" value="1"/>
</dbReference>
<dbReference type="GO" id="GO:0003700">
    <property type="term" value="F:DNA-binding transcription factor activity"/>
    <property type="evidence" value="ECO:0007669"/>
    <property type="project" value="InterPro"/>
</dbReference>
<dbReference type="GO" id="GO:0043565">
    <property type="term" value="F:sequence-specific DNA binding"/>
    <property type="evidence" value="ECO:0007669"/>
    <property type="project" value="InterPro"/>
</dbReference>
<evidence type="ECO:0000256" key="2">
    <source>
        <dbReference type="ARBA" id="ARBA00023125"/>
    </source>
</evidence>
<dbReference type="Gene3D" id="1.10.10.60">
    <property type="entry name" value="Homeodomain-like"/>
    <property type="match status" value="1"/>
</dbReference>
<dbReference type="EMBL" id="JSVC01000014">
    <property type="protein sequence ID" value="KIC94231.1"/>
    <property type="molecule type" value="Genomic_DNA"/>
</dbReference>
<gene>
    <name evidence="5" type="ORF">OI18_12705</name>
</gene>
<dbReference type="PANTHER" id="PTHR43280:SF32">
    <property type="entry name" value="TRANSCRIPTIONAL REGULATORY PROTEIN"/>
    <property type="match status" value="1"/>
</dbReference>
<dbReference type="Pfam" id="PF12833">
    <property type="entry name" value="HTH_18"/>
    <property type="match status" value="1"/>
</dbReference>
<dbReference type="PROSITE" id="PS01124">
    <property type="entry name" value="HTH_ARAC_FAMILY_2"/>
    <property type="match status" value="1"/>
</dbReference>
<dbReference type="InterPro" id="IPR018060">
    <property type="entry name" value="HTH_AraC"/>
</dbReference>
<keyword evidence="3" id="KW-0804">Transcription</keyword>
<name>A0A0C1L3Q2_9BACT</name>
<reference evidence="5 6" key="1">
    <citation type="submission" date="2014-11" db="EMBL/GenBank/DDBJ databases">
        <title>Genome sequence of Flavihumibacter solisilvae 3-3.</title>
        <authorList>
            <person name="Zhou G."/>
            <person name="Li M."/>
            <person name="Wang G."/>
        </authorList>
    </citation>
    <scope>NUCLEOTIDE SEQUENCE [LARGE SCALE GENOMIC DNA]</scope>
    <source>
        <strain evidence="5 6">3-3</strain>
    </source>
</reference>
<dbReference type="InterPro" id="IPR009057">
    <property type="entry name" value="Homeodomain-like_sf"/>
</dbReference>
<evidence type="ECO:0000313" key="5">
    <source>
        <dbReference type="EMBL" id="KIC94231.1"/>
    </source>
</evidence>
<comment type="caution">
    <text evidence="5">The sequence shown here is derived from an EMBL/GenBank/DDBJ whole genome shotgun (WGS) entry which is preliminary data.</text>
</comment>
<sequence length="304" mass="34762">MKDKAHTVLNSISQLHSLLKLKKSAHPLVSVIRAEDVDVKSIQITEPVIFNFYVINVKTNCKGKIKYGQHYYDFDEGVMTFVAPKQRIELEEPTGSKSEGWMLVIHPDFLHGYPIAKKMKDFGFFSYAVNEALHLSDKENQVINGIMQNLQDEIAAIIDGYTQDVVVSHIELLLNYSNRFYNRQFITRKKASSDLLVKFEELLTAYFNGDVEGPEGLPSVQYFSDKLFVSPNYLNDMLKNLTGQTTQQHIHNTVIGKAKELLSTTNLSVSEIAYQLGFEYPQSFNKLFKNKTNVTPLEFRQSFN</sequence>
<organism evidence="5 6">
    <name type="scientific">Flavihumibacter solisilvae</name>
    <dbReference type="NCBI Taxonomy" id="1349421"/>
    <lineage>
        <taxon>Bacteria</taxon>
        <taxon>Pseudomonadati</taxon>
        <taxon>Bacteroidota</taxon>
        <taxon>Chitinophagia</taxon>
        <taxon>Chitinophagales</taxon>
        <taxon>Chitinophagaceae</taxon>
        <taxon>Flavihumibacter</taxon>
    </lineage>
</organism>
<accession>A0A0C1L3Q2</accession>
<keyword evidence="6" id="KW-1185">Reference proteome</keyword>
<keyword evidence="2" id="KW-0238">DNA-binding</keyword>
<dbReference type="PANTHER" id="PTHR43280">
    <property type="entry name" value="ARAC-FAMILY TRANSCRIPTIONAL REGULATOR"/>
    <property type="match status" value="1"/>
</dbReference>
<evidence type="ECO:0000256" key="3">
    <source>
        <dbReference type="ARBA" id="ARBA00023163"/>
    </source>
</evidence>